<feature type="compositionally biased region" description="Basic and acidic residues" evidence="1">
    <location>
        <begin position="27"/>
        <end position="44"/>
    </location>
</feature>
<accession>A0A6B0U255</accession>
<evidence type="ECO:0000313" key="2">
    <source>
        <dbReference type="EMBL" id="MXU84411.1"/>
    </source>
</evidence>
<evidence type="ECO:0000256" key="1">
    <source>
        <dbReference type="SAM" id="MobiDB-lite"/>
    </source>
</evidence>
<name>A0A6B0U255_IXORI</name>
<proteinExistence type="predicted"/>
<reference evidence="2" key="1">
    <citation type="submission" date="2019-12" db="EMBL/GenBank/DDBJ databases">
        <title>An insight into the sialome of adult female Ixodes ricinus ticks feeding for 6 days.</title>
        <authorList>
            <person name="Perner J."/>
            <person name="Ribeiro J.M.C."/>
        </authorList>
    </citation>
    <scope>NUCLEOTIDE SEQUENCE</scope>
    <source>
        <strain evidence="2">Semi-engorged</strain>
        <tissue evidence="2">Salivary glands</tissue>
    </source>
</reference>
<sequence>MISGADGDRTKFGGSVWSSGAIPGEKLTGEKLTGEKLTGEKLTGEKLTGPMEKAEKSSPRSMSDSSIFTSTYYFCIKERK</sequence>
<dbReference type="EMBL" id="GIFC01002328">
    <property type="protein sequence ID" value="MXU84411.1"/>
    <property type="molecule type" value="Transcribed_RNA"/>
</dbReference>
<feature type="region of interest" description="Disordered" evidence="1">
    <location>
        <begin position="23"/>
        <end position="64"/>
    </location>
</feature>
<dbReference type="AlphaFoldDB" id="A0A6B0U255"/>
<protein>
    <submittedName>
        <fullName evidence="2">Uncharacterized protein</fullName>
    </submittedName>
</protein>
<organism evidence="2">
    <name type="scientific">Ixodes ricinus</name>
    <name type="common">Common tick</name>
    <name type="synonym">Acarus ricinus</name>
    <dbReference type="NCBI Taxonomy" id="34613"/>
    <lineage>
        <taxon>Eukaryota</taxon>
        <taxon>Metazoa</taxon>
        <taxon>Ecdysozoa</taxon>
        <taxon>Arthropoda</taxon>
        <taxon>Chelicerata</taxon>
        <taxon>Arachnida</taxon>
        <taxon>Acari</taxon>
        <taxon>Parasitiformes</taxon>
        <taxon>Ixodida</taxon>
        <taxon>Ixodoidea</taxon>
        <taxon>Ixodidae</taxon>
        <taxon>Ixodinae</taxon>
        <taxon>Ixodes</taxon>
    </lineage>
</organism>